<dbReference type="EMBL" id="ASRX01000040">
    <property type="protein sequence ID" value="EYF03956.1"/>
    <property type="molecule type" value="Genomic_DNA"/>
</dbReference>
<dbReference type="Proteomes" id="UP000019678">
    <property type="component" value="Unassembled WGS sequence"/>
</dbReference>
<dbReference type="AlphaFoldDB" id="A0A017T5U4"/>
<sequence length="254" mass="28931">MDRELESLRVLSGTILLMRALSAEEMKKLPVLQMYVFKAKQNTIEKSLGRARKKLGIQPSRRDPEGLLRRASELGIGVDPEHIEAARRFIDAWISDAANETFERQLAHADNARLSSRRALRAMRRAWRELAEALDKARWHPIDIEDLKGRAEALGLQFAPIPRDLSELSWVRVMQKATSRSAPATLHAWAELLERYEAPAQARLLLKRVAQASERYRELPVLPDDHLDAITKGPPHSPELEERLEAFLSVLYAP</sequence>
<comment type="caution">
    <text evidence="1">The sequence shown here is derived from an EMBL/GenBank/DDBJ whole genome shotgun (WGS) entry which is preliminary data.</text>
</comment>
<name>A0A017T5U4_9BACT</name>
<accession>A0A017T5U4</accession>
<gene>
    <name evidence="1" type="ORF">CAP_5057</name>
</gene>
<keyword evidence="2" id="KW-1185">Reference proteome</keyword>
<protein>
    <submittedName>
        <fullName evidence="1">Uncharacterized protein</fullName>
    </submittedName>
</protein>
<dbReference type="OrthoDB" id="9822586at2"/>
<organism evidence="1 2">
    <name type="scientific">Chondromyces apiculatus DSM 436</name>
    <dbReference type="NCBI Taxonomy" id="1192034"/>
    <lineage>
        <taxon>Bacteria</taxon>
        <taxon>Pseudomonadati</taxon>
        <taxon>Myxococcota</taxon>
        <taxon>Polyangia</taxon>
        <taxon>Polyangiales</taxon>
        <taxon>Polyangiaceae</taxon>
        <taxon>Chondromyces</taxon>
    </lineage>
</organism>
<evidence type="ECO:0000313" key="2">
    <source>
        <dbReference type="Proteomes" id="UP000019678"/>
    </source>
</evidence>
<evidence type="ECO:0000313" key="1">
    <source>
        <dbReference type="EMBL" id="EYF03956.1"/>
    </source>
</evidence>
<reference evidence="1 2" key="1">
    <citation type="submission" date="2013-05" db="EMBL/GenBank/DDBJ databases">
        <title>Genome assembly of Chondromyces apiculatus DSM 436.</title>
        <authorList>
            <person name="Sharma G."/>
            <person name="Khatri I."/>
            <person name="Kaur C."/>
            <person name="Mayilraj S."/>
            <person name="Subramanian S."/>
        </authorList>
    </citation>
    <scope>NUCLEOTIDE SEQUENCE [LARGE SCALE GENOMIC DNA]</scope>
    <source>
        <strain evidence="1 2">DSM 436</strain>
    </source>
</reference>
<proteinExistence type="predicted"/>